<dbReference type="HOGENOM" id="CLU_048893_0_0_1"/>
<evidence type="ECO:0000313" key="3">
    <source>
        <dbReference type="Ensembl" id="ENSNLEP00000013335.1"/>
    </source>
</evidence>
<dbReference type="FunCoup" id="G1RJC8">
    <property type="interactions" value="438"/>
</dbReference>
<dbReference type="PANTHER" id="PTHR15384">
    <property type="entry name" value="PROTEIN EVI2B"/>
    <property type="match status" value="1"/>
</dbReference>
<dbReference type="PANTHER" id="PTHR15384:SF0">
    <property type="entry name" value="PROTEIN EVI2B"/>
    <property type="match status" value="1"/>
</dbReference>
<dbReference type="STRING" id="61853.ENSNLEP00000013335"/>
<reference evidence="3" key="3">
    <citation type="submission" date="2025-09" db="UniProtKB">
        <authorList>
            <consortium name="Ensembl"/>
        </authorList>
    </citation>
    <scope>IDENTIFICATION</scope>
</reference>
<feature type="region of interest" description="Disordered" evidence="1">
    <location>
        <begin position="427"/>
        <end position="449"/>
    </location>
</feature>
<evidence type="ECO:0000256" key="2">
    <source>
        <dbReference type="SAM" id="Phobius"/>
    </source>
</evidence>
<feature type="compositionally biased region" description="Polar residues" evidence="1">
    <location>
        <begin position="313"/>
        <end position="333"/>
    </location>
</feature>
<dbReference type="RefSeq" id="XP_030656083.1">
    <property type="nucleotide sequence ID" value="XM_030800223.1"/>
</dbReference>
<name>G1RJC8_NOMLE</name>
<feature type="region of interest" description="Disordered" evidence="1">
    <location>
        <begin position="298"/>
        <end position="369"/>
    </location>
</feature>
<organism evidence="3 4">
    <name type="scientific">Nomascus leucogenys</name>
    <name type="common">Northern white-cheeked gibbon</name>
    <name type="synonym">Hylobates leucogenys</name>
    <dbReference type="NCBI Taxonomy" id="61853"/>
    <lineage>
        <taxon>Eukaryota</taxon>
        <taxon>Metazoa</taxon>
        <taxon>Chordata</taxon>
        <taxon>Craniata</taxon>
        <taxon>Vertebrata</taxon>
        <taxon>Euteleostomi</taxon>
        <taxon>Mammalia</taxon>
        <taxon>Eutheria</taxon>
        <taxon>Euarchontoglires</taxon>
        <taxon>Primates</taxon>
        <taxon>Haplorrhini</taxon>
        <taxon>Catarrhini</taxon>
        <taxon>Hylobatidae</taxon>
        <taxon>Nomascus</taxon>
    </lineage>
</organism>
<dbReference type="GeneID" id="100604534"/>
<dbReference type="EMBL" id="ADFV01122926">
    <property type="status" value="NOT_ANNOTATED_CDS"/>
    <property type="molecule type" value="Genomic_DNA"/>
</dbReference>
<accession>G1RJC8</accession>
<dbReference type="CTD" id="2124"/>
<feature type="transmembrane region" description="Helical" evidence="2">
    <location>
        <begin position="204"/>
        <end position="225"/>
    </location>
</feature>
<dbReference type="eggNOG" id="ENOG502S3T8">
    <property type="taxonomic scope" value="Eukaryota"/>
</dbReference>
<evidence type="ECO:0000313" key="4">
    <source>
        <dbReference type="Proteomes" id="UP000001073"/>
    </source>
</evidence>
<reference evidence="3" key="2">
    <citation type="submission" date="2025-08" db="UniProtKB">
        <authorList>
            <consortium name="Ensembl"/>
        </authorList>
    </citation>
    <scope>IDENTIFICATION</scope>
</reference>
<evidence type="ECO:0000256" key="1">
    <source>
        <dbReference type="SAM" id="MobiDB-lite"/>
    </source>
</evidence>
<keyword evidence="4" id="KW-1185">Reference proteome</keyword>
<proteinExistence type="predicted"/>
<keyword evidence="2" id="KW-0472">Membrane</keyword>
<dbReference type="InParanoid" id="G1RJC8"/>
<protein>
    <submittedName>
        <fullName evidence="3">Ecotropic viral integration site 2B</fullName>
    </submittedName>
</protein>
<gene>
    <name evidence="3" type="primary">EVI2B</name>
</gene>
<dbReference type="GO" id="GO:0045660">
    <property type="term" value="P:positive regulation of neutrophil differentiation"/>
    <property type="evidence" value="ECO:0007669"/>
    <property type="project" value="TreeGrafter"/>
</dbReference>
<dbReference type="OMA" id="GETPDMC"/>
<dbReference type="KEGG" id="nle:100604534"/>
<dbReference type="GeneTree" id="ENSGT00390000009142"/>
<dbReference type="GO" id="GO:2000035">
    <property type="term" value="P:regulation of stem cell division"/>
    <property type="evidence" value="ECO:0007669"/>
    <property type="project" value="TreeGrafter"/>
</dbReference>
<dbReference type="OrthoDB" id="9451284at2759"/>
<dbReference type="Proteomes" id="UP000001073">
    <property type="component" value="Chromosome 19"/>
</dbReference>
<sequence>MDPKYFVLILFCGHLNNIFFSKTETITTEKQSQPTSFTSSMSHVLANSQNTTGNPLGQPTQFSDTFSGQSVSPAKVTAGQPTPAVYTSSEKPAAHTSAGQPLAYNTKQPTPMANISSQQAVFTSARQLPSAHTSTTQPPTSFVYTFTQQSSSVQIPSRKQITVHNPSTQPTSTVKNSPKSTPGFILDTTSNKQIPQKNNYNSTVAILIGVLLTSMLVAIIIIVLWKCLRKPVLNDQNWAGRSPFADGETPDICMDNIRENEISTQRTSIISLTPWKPSKSTLLADDLEIKLFESSENIEDSNNPKTEKIKDQVNGTSEDSADGSTIGTAVSSSDDADLPPPPPLLDLEGQESNQSDRPTMTIVCPLPNDSTSLPPSLDCLNQDCGDHKSEIIQSFPPPLDSHNLPLPPVDFMKNQEDSNLEIQCQEFSIPPNPDQDLNESLPPPPAELL</sequence>
<feature type="region of interest" description="Disordered" evidence="1">
    <location>
        <begin position="65"/>
        <end position="104"/>
    </location>
</feature>
<dbReference type="Ensembl" id="ENSNLET00000013989.2">
    <property type="protein sequence ID" value="ENSNLEP00000013335.1"/>
    <property type="gene ID" value="ENSNLEG00000010983.3"/>
</dbReference>
<dbReference type="AlphaFoldDB" id="G1RJC8"/>
<keyword evidence="2" id="KW-0812">Transmembrane</keyword>
<dbReference type="InterPro" id="IPR033239">
    <property type="entry name" value="EVI2B"/>
</dbReference>
<reference evidence="3 4" key="1">
    <citation type="submission" date="2012-10" db="EMBL/GenBank/DDBJ databases">
        <authorList>
            <consortium name="Gibbon Genome Sequencing Consortium"/>
        </authorList>
    </citation>
    <scope>NUCLEOTIDE SEQUENCE [LARGE SCALE GENOMIC DNA]</scope>
</reference>
<keyword evidence="2" id="KW-1133">Transmembrane helix</keyword>